<dbReference type="AlphaFoldDB" id="A0A8C7T9P4"/>
<dbReference type="PANTHER" id="PTHR12306">
    <property type="entry name" value="CELL DEATH ACTIVATOR CIDE"/>
    <property type="match status" value="1"/>
</dbReference>
<dbReference type="Gene3D" id="3.10.20.10">
    <property type="match status" value="1"/>
</dbReference>
<name>A0A8C7T9P4_ONCMY</name>
<gene>
    <name evidence="5" type="primary">LOC110500486</name>
</gene>
<dbReference type="OrthoDB" id="6475906at2759"/>
<keyword evidence="6" id="KW-1185">Reference proteome</keyword>
<dbReference type="GeneTree" id="ENSGT00390000018596"/>
<dbReference type="Proteomes" id="UP000694395">
    <property type="component" value="Chromosome 21"/>
</dbReference>
<protein>
    <submittedName>
        <fullName evidence="5">Cell death inducing DFFA like effector b</fullName>
    </submittedName>
</protein>
<dbReference type="KEGG" id="omy:110500486"/>
<dbReference type="PANTHER" id="PTHR12306:SF10">
    <property type="entry name" value="LIPID TRANSFERASE CIDEB"/>
    <property type="match status" value="1"/>
</dbReference>
<dbReference type="RefSeq" id="XP_021433549.2">
    <property type="nucleotide sequence ID" value="XM_021577874.2"/>
</dbReference>
<reference evidence="5" key="3">
    <citation type="submission" date="2025-09" db="UniProtKB">
        <authorList>
            <consortium name="Ensembl"/>
        </authorList>
    </citation>
    <scope>IDENTIFICATION</scope>
</reference>
<dbReference type="GO" id="GO:0006915">
    <property type="term" value="P:apoptotic process"/>
    <property type="evidence" value="ECO:0007669"/>
    <property type="project" value="UniProtKB-UniRule"/>
</dbReference>
<evidence type="ECO:0000256" key="1">
    <source>
        <dbReference type="ARBA" id="ARBA00022703"/>
    </source>
</evidence>
<sequence length="292" mass="33187">MELNAMAQYDIWSMLSSLSRTHTERQLCPMRLYLIHRHRSLTAKSIQKKLVSQTRRNREATALTQQQEEKHKKREEDKKWDMETTSSLIKSVTRRVWSSAPAHQRPFRVCSHDRGTRKGITAGTLEELRERVCQAKMLCLSSLAVVLVCEEDGTVVDSEDLLMSLPDNTVLMALEPGQTWKTPPGTTLSKAQDPNQPRTGKDIARVTFDLYRQNPKDVFGSLNVKGTFSGRYSISADFKYLGPKKVLREALRVASTLLQAAGHMLITSANLIKRLIEGAEFWQPQRAEVAEY</sequence>
<dbReference type="GO" id="GO:0042981">
    <property type="term" value="P:regulation of apoptotic process"/>
    <property type="evidence" value="ECO:0007669"/>
    <property type="project" value="TreeGrafter"/>
</dbReference>
<evidence type="ECO:0000259" key="4">
    <source>
        <dbReference type="PROSITE" id="PS51135"/>
    </source>
</evidence>
<feature type="compositionally biased region" description="Basic and acidic residues" evidence="3">
    <location>
        <begin position="67"/>
        <end position="82"/>
    </location>
</feature>
<organism evidence="5 6">
    <name type="scientific">Oncorhynchus mykiss</name>
    <name type="common">Rainbow trout</name>
    <name type="synonym">Salmo gairdneri</name>
    <dbReference type="NCBI Taxonomy" id="8022"/>
    <lineage>
        <taxon>Eukaryota</taxon>
        <taxon>Metazoa</taxon>
        <taxon>Chordata</taxon>
        <taxon>Craniata</taxon>
        <taxon>Vertebrata</taxon>
        <taxon>Euteleostomi</taxon>
        <taxon>Actinopterygii</taxon>
        <taxon>Neopterygii</taxon>
        <taxon>Teleostei</taxon>
        <taxon>Protacanthopterygii</taxon>
        <taxon>Salmoniformes</taxon>
        <taxon>Salmonidae</taxon>
        <taxon>Salmoninae</taxon>
        <taxon>Oncorhynchus</taxon>
    </lineage>
</organism>
<dbReference type="PROSITE" id="PS51135">
    <property type="entry name" value="CIDE_N"/>
    <property type="match status" value="1"/>
</dbReference>
<evidence type="ECO:0000256" key="3">
    <source>
        <dbReference type="SAM" id="MobiDB-lite"/>
    </source>
</evidence>
<evidence type="ECO:0000256" key="2">
    <source>
        <dbReference type="PROSITE-ProRule" id="PRU00447"/>
    </source>
</evidence>
<reference evidence="5" key="2">
    <citation type="submission" date="2025-08" db="UniProtKB">
        <authorList>
            <consortium name="Ensembl"/>
        </authorList>
    </citation>
    <scope>IDENTIFICATION</scope>
</reference>
<evidence type="ECO:0000313" key="6">
    <source>
        <dbReference type="Proteomes" id="UP000694395"/>
    </source>
</evidence>
<dbReference type="Pfam" id="PF02017">
    <property type="entry name" value="CIDE-N"/>
    <property type="match status" value="1"/>
</dbReference>
<dbReference type="SUPFAM" id="SSF54277">
    <property type="entry name" value="CAD &amp; PB1 domains"/>
    <property type="match status" value="1"/>
</dbReference>
<accession>A0A8C7T9P4</accession>
<feature type="region of interest" description="Disordered" evidence="3">
    <location>
        <begin position="49"/>
        <end position="82"/>
    </location>
</feature>
<proteinExistence type="predicted"/>
<feature type="domain" description="CIDE-N" evidence="4">
    <location>
        <begin position="103"/>
        <end position="182"/>
    </location>
</feature>
<dbReference type="SMART" id="SM00266">
    <property type="entry name" value="CAD"/>
    <property type="match status" value="1"/>
</dbReference>
<keyword evidence="1 2" id="KW-0053">Apoptosis</keyword>
<reference evidence="5" key="1">
    <citation type="submission" date="2020-07" db="EMBL/GenBank/DDBJ databases">
        <title>A long reads based de novo assembly of the rainbow trout Arlee double haploid line genome.</title>
        <authorList>
            <person name="Gao G."/>
            <person name="Palti Y."/>
        </authorList>
    </citation>
    <scope>NUCLEOTIDE SEQUENCE [LARGE SCALE GENOMIC DNA]</scope>
</reference>
<dbReference type="InterPro" id="IPR003508">
    <property type="entry name" value="CIDE-N_dom"/>
</dbReference>
<dbReference type="Ensembl" id="ENSOMYT00000082821.2">
    <property type="protein sequence ID" value="ENSOMYP00000076095.2"/>
    <property type="gene ID" value="ENSOMYG00000035196.2"/>
</dbReference>
<evidence type="ECO:0000313" key="5">
    <source>
        <dbReference type="Ensembl" id="ENSOMYP00000076095.2"/>
    </source>
</evidence>
<dbReference type="GeneID" id="110500486"/>
<dbReference type="CDD" id="cd01615">
    <property type="entry name" value="CIDE_N"/>
    <property type="match status" value="1"/>
</dbReference>